<evidence type="ECO:0000256" key="8">
    <source>
        <dbReference type="ARBA" id="ARBA00048968"/>
    </source>
</evidence>
<dbReference type="PANTHER" id="PTHR30616">
    <property type="entry name" value="UNCHARACTERIZED PROTEIN YFIH"/>
    <property type="match status" value="1"/>
</dbReference>
<evidence type="ECO:0000256" key="3">
    <source>
        <dbReference type="ARBA" id="ARBA00022679"/>
    </source>
</evidence>
<keyword evidence="4" id="KW-0479">Metal-binding</keyword>
<gene>
    <name evidence="10" type="ORF">EG19_06185</name>
</gene>
<accession>A0A062XZ01</accession>
<protein>
    <recommendedName>
        <fullName evidence="12">Laccase domain-containing protein</fullName>
    </recommendedName>
</protein>
<dbReference type="Pfam" id="PF02578">
    <property type="entry name" value="Cu-oxidase_4"/>
    <property type="match status" value="1"/>
</dbReference>
<comment type="catalytic activity">
    <reaction evidence="7">
        <text>adenosine + H2O + H(+) = inosine + NH4(+)</text>
        <dbReference type="Rhea" id="RHEA:24408"/>
        <dbReference type="ChEBI" id="CHEBI:15377"/>
        <dbReference type="ChEBI" id="CHEBI:15378"/>
        <dbReference type="ChEBI" id="CHEBI:16335"/>
        <dbReference type="ChEBI" id="CHEBI:17596"/>
        <dbReference type="ChEBI" id="CHEBI:28938"/>
        <dbReference type="EC" id="3.5.4.4"/>
    </reaction>
    <physiologicalReaction direction="left-to-right" evidence="7">
        <dbReference type="Rhea" id="RHEA:24409"/>
    </physiologicalReaction>
</comment>
<evidence type="ECO:0000256" key="7">
    <source>
        <dbReference type="ARBA" id="ARBA00047989"/>
    </source>
</evidence>
<dbReference type="EMBL" id="JMFG01000023">
    <property type="protein sequence ID" value="KDA53336.1"/>
    <property type="molecule type" value="Genomic_DNA"/>
</dbReference>
<comment type="catalytic activity">
    <reaction evidence="8">
        <text>adenosine + phosphate = alpha-D-ribose 1-phosphate + adenine</text>
        <dbReference type="Rhea" id="RHEA:27642"/>
        <dbReference type="ChEBI" id="CHEBI:16335"/>
        <dbReference type="ChEBI" id="CHEBI:16708"/>
        <dbReference type="ChEBI" id="CHEBI:43474"/>
        <dbReference type="ChEBI" id="CHEBI:57720"/>
        <dbReference type="EC" id="2.4.2.1"/>
    </reaction>
    <physiologicalReaction direction="left-to-right" evidence="8">
        <dbReference type="Rhea" id="RHEA:27643"/>
    </physiologicalReaction>
</comment>
<dbReference type="InterPro" id="IPR011324">
    <property type="entry name" value="Cytotoxic_necrot_fac-like_cat"/>
</dbReference>
<dbReference type="AlphaFoldDB" id="A0A062XZ01"/>
<dbReference type="SUPFAM" id="SSF64438">
    <property type="entry name" value="CNF1/YfiH-like putative cysteine hydrolases"/>
    <property type="match status" value="1"/>
</dbReference>
<evidence type="ECO:0000256" key="1">
    <source>
        <dbReference type="ARBA" id="ARBA00000553"/>
    </source>
</evidence>
<dbReference type="InterPro" id="IPR038371">
    <property type="entry name" value="Cu_polyphenol_OxRdtase_sf"/>
</dbReference>
<dbReference type="Gene3D" id="3.60.140.10">
    <property type="entry name" value="CNF1/YfiH-like putative cysteine hydrolases"/>
    <property type="match status" value="1"/>
</dbReference>
<evidence type="ECO:0000256" key="5">
    <source>
        <dbReference type="ARBA" id="ARBA00022801"/>
    </source>
</evidence>
<keyword evidence="5" id="KW-0378">Hydrolase</keyword>
<evidence type="ECO:0000256" key="2">
    <source>
        <dbReference type="ARBA" id="ARBA00007353"/>
    </source>
</evidence>
<comment type="caution">
    <text evidence="10">The sequence shown here is derived from an EMBL/GenBank/DDBJ whole genome shotgun (WGS) entry which is preliminary data.</text>
</comment>
<dbReference type="GO" id="GO:0005507">
    <property type="term" value="F:copper ion binding"/>
    <property type="evidence" value="ECO:0007669"/>
    <property type="project" value="TreeGrafter"/>
</dbReference>
<dbReference type="GO" id="GO:0017061">
    <property type="term" value="F:S-methyl-5-thioadenosine phosphorylase activity"/>
    <property type="evidence" value="ECO:0007669"/>
    <property type="project" value="UniProtKB-EC"/>
</dbReference>
<dbReference type="STRING" id="1312852.EG19_06185"/>
<comment type="catalytic activity">
    <reaction evidence="1">
        <text>inosine + phosphate = alpha-D-ribose 1-phosphate + hypoxanthine</text>
        <dbReference type="Rhea" id="RHEA:27646"/>
        <dbReference type="ChEBI" id="CHEBI:17368"/>
        <dbReference type="ChEBI" id="CHEBI:17596"/>
        <dbReference type="ChEBI" id="CHEBI:43474"/>
        <dbReference type="ChEBI" id="CHEBI:57720"/>
        <dbReference type="EC" id="2.4.2.1"/>
    </reaction>
    <physiologicalReaction direction="left-to-right" evidence="1">
        <dbReference type="Rhea" id="RHEA:27647"/>
    </physiologicalReaction>
</comment>
<evidence type="ECO:0000256" key="6">
    <source>
        <dbReference type="ARBA" id="ARBA00022833"/>
    </source>
</evidence>
<sequence length="234" mass="24069">MGHEGLTLVPLAGALALFADARACPPGFSAEGLPALLEEAFGFPTPVLIPQQRHTDLVFTFSGRVPKATLLQVVGVCDALITAERGVALAVQTADCLPVVLAGGGVVSIVHAGWRGLAAGILEKAVRLLSVQFGVEPMALNAVIGVGVGPCHYPVGPEVVTALTTQLGSLSGAASDGRVDLQACARKALLKAGLLSERLRVLPGCTACNPNYHSYRRDGSQAGRQWAAVVLPPV</sequence>
<dbReference type="CDD" id="cd16833">
    <property type="entry name" value="YfiH"/>
    <property type="match status" value="1"/>
</dbReference>
<dbReference type="GO" id="GO:0016787">
    <property type="term" value="F:hydrolase activity"/>
    <property type="evidence" value="ECO:0007669"/>
    <property type="project" value="UniProtKB-KW"/>
</dbReference>
<evidence type="ECO:0000256" key="4">
    <source>
        <dbReference type="ARBA" id="ARBA00022723"/>
    </source>
</evidence>
<evidence type="ECO:0000313" key="11">
    <source>
        <dbReference type="Proteomes" id="UP000027284"/>
    </source>
</evidence>
<keyword evidence="11" id="KW-1185">Reference proteome</keyword>
<organism evidence="10 11">
    <name type="scientific">Thermoanaerobaculum aquaticum</name>
    <dbReference type="NCBI Taxonomy" id="1312852"/>
    <lineage>
        <taxon>Bacteria</taxon>
        <taxon>Pseudomonadati</taxon>
        <taxon>Acidobacteriota</taxon>
        <taxon>Thermoanaerobaculia</taxon>
        <taxon>Thermoanaerobaculales</taxon>
        <taxon>Thermoanaerobaculaceae</taxon>
        <taxon>Thermoanaerobaculum</taxon>
    </lineage>
</organism>
<evidence type="ECO:0000256" key="9">
    <source>
        <dbReference type="ARBA" id="ARBA00049893"/>
    </source>
</evidence>
<dbReference type="OrthoDB" id="4279at2"/>
<keyword evidence="6" id="KW-0862">Zinc</keyword>
<proteinExistence type="inferred from homology"/>
<evidence type="ECO:0000313" key="10">
    <source>
        <dbReference type="EMBL" id="KDA53336.1"/>
    </source>
</evidence>
<comment type="similarity">
    <text evidence="2">Belongs to the purine nucleoside phosphorylase YfiH/LACC1 family.</text>
</comment>
<evidence type="ECO:0008006" key="12">
    <source>
        <dbReference type="Google" id="ProtNLM"/>
    </source>
</evidence>
<name>A0A062XZ01_9BACT</name>
<keyword evidence="3" id="KW-0808">Transferase</keyword>
<dbReference type="InterPro" id="IPR003730">
    <property type="entry name" value="Cu_polyphenol_OxRdtase"/>
</dbReference>
<comment type="catalytic activity">
    <reaction evidence="9">
        <text>S-methyl-5'-thioadenosine + phosphate = 5-(methylsulfanyl)-alpha-D-ribose 1-phosphate + adenine</text>
        <dbReference type="Rhea" id="RHEA:11852"/>
        <dbReference type="ChEBI" id="CHEBI:16708"/>
        <dbReference type="ChEBI" id="CHEBI:17509"/>
        <dbReference type="ChEBI" id="CHEBI:43474"/>
        <dbReference type="ChEBI" id="CHEBI:58533"/>
        <dbReference type="EC" id="2.4.2.28"/>
    </reaction>
    <physiologicalReaction direction="left-to-right" evidence="9">
        <dbReference type="Rhea" id="RHEA:11853"/>
    </physiologicalReaction>
</comment>
<reference evidence="10 11" key="1">
    <citation type="submission" date="2014-04" db="EMBL/GenBank/DDBJ databases">
        <title>The Genome Sequence of Thermoanaerobaculum aquaticum MP-01, The First Cultivated Group 23 Acidobacterium.</title>
        <authorList>
            <person name="Stamps B.W."/>
            <person name="Losey N.A."/>
            <person name="Lawson P.A."/>
            <person name="Stevenson B.S."/>
        </authorList>
    </citation>
    <scope>NUCLEOTIDE SEQUENCE [LARGE SCALE GENOMIC DNA]</scope>
    <source>
        <strain evidence="10 11">MP-01</strain>
    </source>
</reference>
<dbReference type="RefSeq" id="WP_053335158.1">
    <property type="nucleotide sequence ID" value="NZ_JMFG01000023.1"/>
</dbReference>
<dbReference type="Proteomes" id="UP000027284">
    <property type="component" value="Unassembled WGS sequence"/>
</dbReference>
<dbReference type="PANTHER" id="PTHR30616:SF2">
    <property type="entry name" value="PURINE NUCLEOSIDE PHOSPHORYLASE LACC1"/>
    <property type="match status" value="1"/>
</dbReference>